<comment type="caution">
    <text evidence="1">The sequence shown here is derived from an EMBL/GenBank/DDBJ whole genome shotgun (WGS) entry which is preliminary data.</text>
</comment>
<dbReference type="Proteomes" id="UP000037632">
    <property type="component" value="Unassembled WGS sequence"/>
</dbReference>
<protein>
    <submittedName>
        <fullName evidence="1">Uncharacterized protein</fullName>
    </submittedName>
</protein>
<dbReference type="RefSeq" id="WP_053462890.1">
    <property type="nucleotide sequence ID" value="NZ_JZIW01000009.1"/>
</dbReference>
<name>A0AB34TD65_STEMA</name>
<accession>A0AB34TD65</accession>
<evidence type="ECO:0000313" key="1">
    <source>
        <dbReference type="EMBL" id="KOO75350.1"/>
    </source>
</evidence>
<proteinExistence type="predicted"/>
<organism evidence="1 2">
    <name type="scientific">Stenotrophomonas maltophilia</name>
    <name type="common">Pseudomonas maltophilia</name>
    <name type="synonym">Xanthomonas maltophilia</name>
    <dbReference type="NCBI Taxonomy" id="40324"/>
    <lineage>
        <taxon>Bacteria</taxon>
        <taxon>Pseudomonadati</taxon>
        <taxon>Pseudomonadota</taxon>
        <taxon>Gammaproteobacteria</taxon>
        <taxon>Lysobacterales</taxon>
        <taxon>Lysobacteraceae</taxon>
        <taxon>Stenotrophomonas</taxon>
        <taxon>Stenotrophomonas maltophilia group</taxon>
    </lineage>
</organism>
<sequence length="68" mass="7453">MLNIVNQYHVRPDHVSAVGIPYNPPARRGVQAFDIFLLGGQTLTVMVADGAVLQQARDELIRAVDNLP</sequence>
<gene>
    <name evidence="1" type="ORF">VL23_17555</name>
</gene>
<evidence type="ECO:0000313" key="2">
    <source>
        <dbReference type="Proteomes" id="UP000037632"/>
    </source>
</evidence>
<dbReference type="EMBL" id="JZIW01000009">
    <property type="protein sequence ID" value="KOO75350.1"/>
    <property type="molecule type" value="Genomic_DNA"/>
</dbReference>
<reference evidence="1 2" key="1">
    <citation type="journal article" date="2015" name="Antimicrob. Agents Chemother.">
        <title>Whole-Genome Sequencing Identifies Emergence of a Quinolone Resistance Mutation in a Case of Stenotrophomonas maltophilia Bacteremia.</title>
        <authorList>
            <person name="Pak T.R."/>
            <person name="Altman D.R."/>
            <person name="Attie O."/>
            <person name="Sebra R."/>
            <person name="Hamula C.L."/>
            <person name="Lewis M."/>
            <person name="Deikus G."/>
            <person name="Newman L.C."/>
            <person name="Fang G."/>
            <person name="Hand J."/>
            <person name="Papel G."/>
            <person name="Wallach F."/>
            <person name="Schadt E.E."/>
            <person name="Huprikar S."/>
            <person name="van Bakel H."/>
            <person name="Kasarskis A."/>
            <person name="Bashir A."/>
        </authorList>
    </citation>
    <scope>NUCLEOTIDE SEQUENCE [LARGE SCALE GENOMIC DNA]</scope>
    <source>
        <strain evidence="1 2">ISMMS6</strain>
    </source>
</reference>
<dbReference type="AlphaFoldDB" id="A0AB34TD65"/>